<feature type="compositionally biased region" description="Low complexity" evidence="1">
    <location>
        <begin position="238"/>
        <end position="249"/>
    </location>
</feature>
<dbReference type="Proteomes" id="UP001642464">
    <property type="component" value="Unassembled WGS sequence"/>
</dbReference>
<organism evidence="2 3">
    <name type="scientific">Durusdinium trenchii</name>
    <dbReference type="NCBI Taxonomy" id="1381693"/>
    <lineage>
        <taxon>Eukaryota</taxon>
        <taxon>Sar</taxon>
        <taxon>Alveolata</taxon>
        <taxon>Dinophyceae</taxon>
        <taxon>Suessiales</taxon>
        <taxon>Symbiodiniaceae</taxon>
        <taxon>Durusdinium</taxon>
    </lineage>
</organism>
<sequence length="417" mass="44953">MVQMLIAKLNISDDAGKVAALTALVAAKRGSEGLETPPAKRVAYTPSPSPPSLPHTAAPSTAPSTAPTAPSPASTAPSAPIPINSSTHPAEYGKFRRWIESNSKSAKELTKAWSAGGDVRLQAFQKYMQAGCNAGAVECFMRYQRSWEEEDRDSAVYVTFAELVEKHKGDQAAALELASKRRLEKDGTSKDRNSGQETFLWYGQQQKSWSTKKIDSIAAEIGLDPHVASELMETLTQPAPSHVVPSVPARQRSSDSLPSEQPGMPPPPPPPTGEGEGERKPKRKPQPKPKGSDLECEVLPADDLATFCATWIKKASDAQGISASICAQLEEFESQEKLAGLIRDSADGLSQHRKEMIGLGPNLRLDQVNSVLEKAKLYVLNYKKHIKTAQNLIAAAKRGALQASGKAKSRTKKAKTE</sequence>
<evidence type="ECO:0000313" key="2">
    <source>
        <dbReference type="EMBL" id="CAK9023412.1"/>
    </source>
</evidence>
<reference evidence="2 3" key="1">
    <citation type="submission" date="2024-02" db="EMBL/GenBank/DDBJ databases">
        <authorList>
            <person name="Chen Y."/>
            <person name="Shah S."/>
            <person name="Dougan E. K."/>
            <person name="Thang M."/>
            <person name="Chan C."/>
        </authorList>
    </citation>
    <scope>NUCLEOTIDE SEQUENCE [LARGE SCALE GENOMIC DNA]</scope>
</reference>
<evidence type="ECO:0000313" key="3">
    <source>
        <dbReference type="Proteomes" id="UP001642464"/>
    </source>
</evidence>
<evidence type="ECO:0000256" key="1">
    <source>
        <dbReference type="SAM" id="MobiDB-lite"/>
    </source>
</evidence>
<name>A0ABP0K9D1_9DINO</name>
<feature type="compositionally biased region" description="Low complexity" evidence="1">
    <location>
        <begin position="54"/>
        <end position="87"/>
    </location>
</feature>
<proteinExistence type="predicted"/>
<feature type="region of interest" description="Disordered" evidence="1">
    <location>
        <begin position="30"/>
        <end position="88"/>
    </location>
</feature>
<feature type="region of interest" description="Disordered" evidence="1">
    <location>
        <begin position="238"/>
        <end position="295"/>
    </location>
</feature>
<gene>
    <name evidence="2" type="ORF">SCF082_LOCUS16196</name>
</gene>
<protein>
    <submittedName>
        <fullName evidence="2">RRM domain-containing protein</fullName>
    </submittedName>
</protein>
<feature type="compositionally biased region" description="Pro residues" evidence="1">
    <location>
        <begin position="263"/>
        <end position="272"/>
    </location>
</feature>
<keyword evidence="3" id="KW-1185">Reference proteome</keyword>
<accession>A0ABP0K9D1</accession>
<comment type="caution">
    <text evidence="2">The sequence shown here is derived from an EMBL/GenBank/DDBJ whole genome shotgun (WGS) entry which is preliminary data.</text>
</comment>
<dbReference type="EMBL" id="CAXAMM010010456">
    <property type="protein sequence ID" value="CAK9023412.1"/>
    <property type="molecule type" value="Genomic_DNA"/>
</dbReference>